<name>A0A0H2RSV8_9AGAM</name>
<reference evidence="1 2" key="1">
    <citation type="submission" date="2015-04" db="EMBL/GenBank/DDBJ databases">
        <title>Complete genome sequence of Schizopora paradoxa KUC8140, a cosmopolitan wood degrader in East Asia.</title>
        <authorList>
            <consortium name="DOE Joint Genome Institute"/>
            <person name="Min B."/>
            <person name="Park H."/>
            <person name="Jang Y."/>
            <person name="Kim J.-J."/>
            <person name="Kim K.H."/>
            <person name="Pangilinan J."/>
            <person name="Lipzen A."/>
            <person name="Riley R."/>
            <person name="Grigoriev I.V."/>
            <person name="Spatafora J.W."/>
            <person name="Choi I.-G."/>
        </authorList>
    </citation>
    <scope>NUCLEOTIDE SEQUENCE [LARGE SCALE GENOMIC DNA]</scope>
    <source>
        <strain evidence="1 2">KUC8140</strain>
    </source>
</reference>
<evidence type="ECO:0000313" key="2">
    <source>
        <dbReference type="Proteomes" id="UP000053477"/>
    </source>
</evidence>
<dbReference type="OrthoDB" id="3266192at2759"/>
<evidence type="ECO:0000313" key="1">
    <source>
        <dbReference type="EMBL" id="KLO12538.1"/>
    </source>
</evidence>
<dbReference type="AlphaFoldDB" id="A0A0H2RSV8"/>
<dbReference type="Proteomes" id="UP000053477">
    <property type="component" value="Unassembled WGS sequence"/>
</dbReference>
<protein>
    <submittedName>
        <fullName evidence="1">Uncharacterized protein</fullName>
    </submittedName>
</protein>
<gene>
    <name evidence="1" type="ORF">SCHPADRAFT_410781</name>
</gene>
<dbReference type="STRING" id="27342.A0A0H2RSV8"/>
<organism evidence="1 2">
    <name type="scientific">Schizopora paradoxa</name>
    <dbReference type="NCBI Taxonomy" id="27342"/>
    <lineage>
        <taxon>Eukaryota</taxon>
        <taxon>Fungi</taxon>
        <taxon>Dikarya</taxon>
        <taxon>Basidiomycota</taxon>
        <taxon>Agaricomycotina</taxon>
        <taxon>Agaricomycetes</taxon>
        <taxon>Hymenochaetales</taxon>
        <taxon>Schizoporaceae</taxon>
        <taxon>Schizopora</taxon>
    </lineage>
</organism>
<keyword evidence="2" id="KW-1185">Reference proteome</keyword>
<dbReference type="PANTHER" id="PTHR33099:SF7">
    <property type="entry name" value="MYND-TYPE DOMAIN-CONTAINING PROTEIN"/>
    <property type="match status" value="1"/>
</dbReference>
<accession>A0A0H2RSV8</accession>
<dbReference type="InParanoid" id="A0A0H2RSV8"/>
<proteinExistence type="predicted"/>
<dbReference type="PANTHER" id="PTHR33099">
    <property type="entry name" value="FE2OG DIOXYGENASE DOMAIN-CONTAINING PROTEIN"/>
    <property type="match status" value="1"/>
</dbReference>
<dbReference type="EMBL" id="KQ085975">
    <property type="protein sequence ID" value="KLO12538.1"/>
    <property type="molecule type" value="Genomic_DNA"/>
</dbReference>
<sequence length="445" mass="50042">MSDLNMTNEDEQDPLGIRAELANALSDCEDNCGSFYSFQSLPDAPNPLITTGDYGVVGVPLSDPEGKRLLKSTAPETPVNDTFSLAINSSKMRIRNHKFNGFIHEKIIPAICKTLGVKTRIFNPEAVFEAMFVCTNGSELVPCQSSIPEPDKHFGKLLIVLPSEFTGGALRLSRGGSDDFEAILETESAISTSAVAWFNGVSVTALPILSGYRLVLSYNLVKRSTSTIMPGLDAQREAIESLRRGLLRWKEVKEENRSDYLPDVLYYFSDAIDLRFLNKLSPLMSELGVHLYRAEIKFTRGGSVIEPDDYKSRREKIEYRRRYEDSDDDEDEDDGRYDDVELDEILTEDFSIKKLVALDGTHLDETTGIPFDERETIPMSVLDDFDEPDDQEYGGIWESHWLEQCRVLSFRAGDFAFHGLHPTEGNIPPHLQGIAEPKNELRRVP</sequence>